<dbReference type="SUPFAM" id="SSF55620">
    <property type="entry name" value="Tetrahydrobiopterin biosynthesis enzymes-like"/>
    <property type="match status" value="1"/>
</dbReference>
<dbReference type="Proteomes" id="UP001153620">
    <property type="component" value="Chromosome 1"/>
</dbReference>
<evidence type="ECO:0000256" key="9">
    <source>
        <dbReference type="ARBA" id="ARBA00023239"/>
    </source>
</evidence>
<reference evidence="10" key="2">
    <citation type="submission" date="2022-10" db="EMBL/GenBank/DDBJ databases">
        <authorList>
            <consortium name="ENA_rothamsted_submissions"/>
            <consortium name="culmorum"/>
            <person name="King R."/>
        </authorList>
    </citation>
    <scope>NUCLEOTIDE SEQUENCE</scope>
</reference>
<proteinExistence type="inferred from homology"/>
<protein>
    <recommendedName>
        <fullName evidence="5">6-pyruvoyl tetrahydrobiopterin synthase</fullName>
        <ecNumber evidence="4">4.2.3.12</ecNumber>
    </recommendedName>
</protein>
<dbReference type="PANTHER" id="PTHR12589:SF7">
    <property type="entry name" value="6-PYRUVOYL TETRAHYDROBIOPTERIN SYNTHASE"/>
    <property type="match status" value="1"/>
</dbReference>
<comment type="similarity">
    <text evidence="3">Belongs to the PTPS family.</text>
</comment>
<keyword evidence="6" id="KW-0479">Metal-binding</keyword>
<dbReference type="GO" id="GO:0046872">
    <property type="term" value="F:metal ion binding"/>
    <property type="evidence" value="ECO:0007669"/>
    <property type="project" value="UniProtKB-KW"/>
</dbReference>
<sequence length="168" mass="19264">MTTSRPVVDIIRKETFSACHRLHSPQLSDDENKQIFGKCNNENGHGHNYTIEVTIRGCVDSKTGMVMNLTDLKAIIEKCIMKPLDHKNLDKDLDYFKTIPSTTENLAVFIYDSLRRALPKPELLHAVKLYETEKNFVIYRGRVKHMYTNGLRRTSENICTNLSSDSDS</sequence>
<keyword evidence="9" id="KW-0456">Lyase</keyword>
<dbReference type="GO" id="GO:0005739">
    <property type="term" value="C:mitochondrion"/>
    <property type="evidence" value="ECO:0007669"/>
    <property type="project" value="TreeGrafter"/>
</dbReference>
<dbReference type="InterPro" id="IPR022470">
    <property type="entry name" value="PTPS_Cys_AS"/>
</dbReference>
<dbReference type="PANTHER" id="PTHR12589">
    <property type="entry name" value="PYRUVOYL TETRAHYDROBIOPTERIN SYNTHASE"/>
    <property type="match status" value="1"/>
</dbReference>
<dbReference type="PROSITE" id="PS00987">
    <property type="entry name" value="PTPS_1"/>
    <property type="match status" value="1"/>
</dbReference>
<evidence type="ECO:0000256" key="1">
    <source>
        <dbReference type="ARBA" id="ARBA00001947"/>
    </source>
</evidence>
<accession>A0A9N9RJM7</accession>
<dbReference type="GO" id="GO:0006729">
    <property type="term" value="P:tetrahydrobiopterin biosynthetic process"/>
    <property type="evidence" value="ECO:0007669"/>
    <property type="project" value="UniProtKB-KW"/>
</dbReference>
<evidence type="ECO:0000256" key="3">
    <source>
        <dbReference type="ARBA" id="ARBA00009164"/>
    </source>
</evidence>
<dbReference type="Pfam" id="PF01242">
    <property type="entry name" value="PTPS"/>
    <property type="match status" value="1"/>
</dbReference>
<dbReference type="InterPro" id="IPR038418">
    <property type="entry name" value="6-PTP_synth/QueD_sf"/>
</dbReference>
<dbReference type="PROSITE" id="PS00988">
    <property type="entry name" value="PTPS_2"/>
    <property type="match status" value="1"/>
</dbReference>
<evidence type="ECO:0000313" key="11">
    <source>
        <dbReference type="Proteomes" id="UP001153620"/>
    </source>
</evidence>
<reference evidence="10" key="1">
    <citation type="submission" date="2022-01" db="EMBL/GenBank/DDBJ databases">
        <authorList>
            <person name="King R."/>
        </authorList>
    </citation>
    <scope>NUCLEOTIDE SEQUENCE</scope>
</reference>
<name>A0A9N9RJM7_9DIPT</name>
<evidence type="ECO:0000256" key="6">
    <source>
        <dbReference type="ARBA" id="ARBA00022723"/>
    </source>
</evidence>
<evidence type="ECO:0000256" key="5">
    <source>
        <dbReference type="ARBA" id="ARBA00015587"/>
    </source>
</evidence>
<evidence type="ECO:0000256" key="8">
    <source>
        <dbReference type="ARBA" id="ARBA00023007"/>
    </source>
</evidence>
<keyword evidence="7" id="KW-0862">Zinc</keyword>
<dbReference type="FunFam" id="3.30.479.10:FF:000003">
    <property type="entry name" value="6-pyruvoyl tetrahydrobiopterin synthase"/>
    <property type="match status" value="1"/>
</dbReference>
<comment type="pathway">
    <text evidence="2">Cofactor biosynthesis; tetrahydrobiopterin biosynthesis; tetrahydrobiopterin from 7,8-dihydroneopterin triphosphate: step 1/3.</text>
</comment>
<evidence type="ECO:0000256" key="4">
    <source>
        <dbReference type="ARBA" id="ARBA00013100"/>
    </source>
</evidence>
<evidence type="ECO:0000256" key="2">
    <source>
        <dbReference type="ARBA" id="ARBA00005126"/>
    </source>
</evidence>
<dbReference type="AlphaFoldDB" id="A0A9N9RJM7"/>
<dbReference type="OrthoDB" id="14045at2759"/>
<gene>
    <name evidence="10" type="ORF">CHIRRI_LOCUS1341</name>
</gene>
<evidence type="ECO:0000313" key="10">
    <source>
        <dbReference type="EMBL" id="CAG9798358.1"/>
    </source>
</evidence>
<dbReference type="EC" id="4.2.3.12" evidence="4"/>
<dbReference type="InterPro" id="IPR007115">
    <property type="entry name" value="6-PTP_synth/QueD"/>
</dbReference>
<comment type="cofactor">
    <cofactor evidence="1">
        <name>Zn(2+)</name>
        <dbReference type="ChEBI" id="CHEBI:29105"/>
    </cofactor>
</comment>
<dbReference type="CDD" id="cd00470">
    <property type="entry name" value="PTPS"/>
    <property type="match status" value="1"/>
</dbReference>
<dbReference type="InterPro" id="IPR022469">
    <property type="entry name" value="PTPS_His_AS"/>
</dbReference>
<organism evidence="10 11">
    <name type="scientific">Chironomus riparius</name>
    <dbReference type="NCBI Taxonomy" id="315576"/>
    <lineage>
        <taxon>Eukaryota</taxon>
        <taxon>Metazoa</taxon>
        <taxon>Ecdysozoa</taxon>
        <taxon>Arthropoda</taxon>
        <taxon>Hexapoda</taxon>
        <taxon>Insecta</taxon>
        <taxon>Pterygota</taxon>
        <taxon>Neoptera</taxon>
        <taxon>Endopterygota</taxon>
        <taxon>Diptera</taxon>
        <taxon>Nematocera</taxon>
        <taxon>Chironomoidea</taxon>
        <taxon>Chironomidae</taxon>
        <taxon>Chironominae</taxon>
        <taxon>Chironomus</taxon>
    </lineage>
</organism>
<dbReference type="EMBL" id="OU895877">
    <property type="protein sequence ID" value="CAG9798358.1"/>
    <property type="molecule type" value="Genomic_DNA"/>
</dbReference>
<evidence type="ECO:0000256" key="7">
    <source>
        <dbReference type="ARBA" id="ARBA00022833"/>
    </source>
</evidence>
<dbReference type="GO" id="GO:0003874">
    <property type="term" value="F:6-pyruvoyltetrahydropterin synthase activity"/>
    <property type="evidence" value="ECO:0007669"/>
    <property type="project" value="UniProtKB-EC"/>
</dbReference>
<dbReference type="Gene3D" id="3.30.479.10">
    <property type="entry name" value="6-pyruvoyl tetrahydropterin synthase/QueD"/>
    <property type="match status" value="1"/>
</dbReference>
<keyword evidence="11" id="KW-1185">Reference proteome</keyword>
<keyword evidence="8" id="KW-0783">Tetrahydrobiopterin biosynthesis</keyword>